<dbReference type="Gene3D" id="3.30.420.10">
    <property type="entry name" value="Ribonuclease H-like superfamily/Ribonuclease H"/>
    <property type="match status" value="1"/>
</dbReference>
<keyword evidence="2" id="KW-0808">Transferase</keyword>
<reference evidence="2" key="1">
    <citation type="journal article" date="2022" name="Int. J. Mol. Sci.">
        <title>Draft Genome of Tanacetum Coccineum: Genomic Comparison of Closely Related Tanacetum-Family Plants.</title>
        <authorList>
            <person name="Yamashiro T."/>
            <person name="Shiraishi A."/>
            <person name="Nakayama K."/>
            <person name="Satake H."/>
        </authorList>
    </citation>
    <scope>NUCLEOTIDE SEQUENCE</scope>
</reference>
<keyword evidence="2" id="KW-0695">RNA-directed DNA polymerase</keyword>
<feature type="domain" description="Integrase catalytic" evidence="1">
    <location>
        <begin position="201"/>
        <end position="371"/>
    </location>
</feature>
<dbReference type="PANTHER" id="PTHR46148:SF59">
    <property type="entry name" value="NUCLEOTIDYLTRANSFERASE, RIBONUCLEASE H"/>
    <property type="match status" value="1"/>
</dbReference>
<dbReference type="PROSITE" id="PS50994">
    <property type="entry name" value="INTEGRASE"/>
    <property type="match status" value="1"/>
</dbReference>
<comment type="caution">
    <text evidence="2">The sequence shown here is derived from an EMBL/GenBank/DDBJ whole genome shotgun (WGS) entry which is preliminary data.</text>
</comment>
<dbReference type="InterPro" id="IPR056924">
    <property type="entry name" value="SH3_Tf2-1"/>
</dbReference>
<keyword evidence="3" id="KW-1185">Reference proteome</keyword>
<proteinExistence type="predicted"/>
<dbReference type="Proteomes" id="UP001151760">
    <property type="component" value="Unassembled WGS sequence"/>
</dbReference>
<gene>
    <name evidence="2" type="ORF">Tco_0993328</name>
</gene>
<dbReference type="GO" id="GO:0003964">
    <property type="term" value="F:RNA-directed DNA polymerase activity"/>
    <property type="evidence" value="ECO:0007669"/>
    <property type="project" value="UniProtKB-KW"/>
</dbReference>
<dbReference type="Pfam" id="PF08284">
    <property type="entry name" value="RVP_2"/>
    <property type="match status" value="1"/>
</dbReference>
<dbReference type="InterPro" id="IPR012337">
    <property type="entry name" value="RNaseH-like_sf"/>
</dbReference>
<dbReference type="EMBL" id="BQNB010017004">
    <property type="protein sequence ID" value="GJT58274.1"/>
    <property type="molecule type" value="Genomic_DNA"/>
</dbReference>
<accession>A0ABQ5F551</accession>
<evidence type="ECO:0000259" key="1">
    <source>
        <dbReference type="PROSITE" id="PS50994"/>
    </source>
</evidence>
<dbReference type="InterPro" id="IPR036397">
    <property type="entry name" value="RNaseH_sf"/>
</dbReference>
<organism evidence="2 3">
    <name type="scientific">Tanacetum coccineum</name>
    <dbReference type="NCBI Taxonomy" id="301880"/>
    <lineage>
        <taxon>Eukaryota</taxon>
        <taxon>Viridiplantae</taxon>
        <taxon>Streptophyta</taxon>
        <taxon>Embryophyta</taxon>
        <taxon>Tracheophyta</taxon>
        <taxon>Spermatophyta</taxon>
        <taxon>Magnoliopsida</taxon>
        <taxon>eudicotyledons</taxon>
        <taxon>Gunneridae</taxon>
        <taxon>Pentapetalae</taxon>
        <taxon>asterids</taxon>
        <taxon>campanulids</taxon>
        <taxon>Asterales</taxon>
        <taxon>Asteraceae</taxon>
        <taxon>Asteroideae</taxon>
        <taxon>Anthemideae</taxon>
        <taxon>Anthemidinae</taxon>
        <taxon>Tanacetum</taxon>
    </lineage>
</organism>
<protein>
    <submittedName>
        <fullName evidence="2">Reverse transcriptase domain-containing protein</fullName>
    </submittedName>
</protein>
<dbReference type="InterPro" id="IPR001584">
    <property type="entry name" value="Integrase_cat-core"/>
</dbReference>
<keyword evidence="2" id="KW-0548">Nucleotidyltransferase</keyword>
<name>A0ABQ5F551_9ASTR</name>
<dbReference type="Pfam" id="PF24626">
    <property type="entry name" value="SH3_Tf2-1"/>
    <property type="match status" value="1"/>
</dbReference>
<evidence type="ECO:0000313" key="3">
    <source>
        <dbReference type="Proteomes" id="UP001151760"/>
    </source>
</evidence>
<dbReference type="SUPFAM" id="SSF53098">
    <property type="entry name" value="Ribonuclease H-like"/>
    <property type="match status" value="1"/>
</dbReference>
<evidence type="ECO:0000313" key="2">
    <source>
        <dbReference type="EMBL" id="GJT58274.1"/>
    </source>
</evidence>
<sequence>MNGKPHSFKGTEGVVGLKRWFEKMEQVFEICKCAEDDKVKFAMCTFEGHALTWWNGNVQTLGLANANQIPYTTRTSVRKAREPANEELVGRAYVVVENPQQNIRYVVQRFDVIIGMDWLAYHRALIDCYEKIVRIPLPNGKILEVQGERPEKDLRSLACIKADEKKLDDIRVVRDYPEVFPDDLLGLPLVREIEFRIDLIPGASPVVRSPYRLAPSEMLELSNQLKEYTKGFYSTKSLTMGSTLVGVRKEKLIMDEAHTSEIFIHPGAKDVLVNLRDLVLVPVFSEALVMRLDRLNGLATTSAPDRQRAYHPQTDGQSERTIQTLEDMLRACVMDFGGSWDTHLPLIEFSYNNSYHTSIKCAPFEALYGRKCRSPVIWTEVGESQLIGPEIVQETTEKIVQIKERLKTARSRQKSYADKRRKPLEFQVGDRVLLKVSPWKGVVRFGKKGKLAPRYVGPFEIVERVGPVAYRLKLPQELSCVHDTFHVSNLKKCLAEPDVQVPLDEIEIDENLRFVEEPIEIVERDVKKLKRRRIPLVKVRWNSRQGAEYTWEREDQFRKKYPNLFSEPVPSSDCTNQRITSITINGKTAYELKGKFLDDLRDNAFSGTNGEDAVEHIEYFLKTVDPIDLPNVNYERIRLVVFAISLVGNAANNDDEHKITEIFRIETNLFDYETPLCTKFNEFNYLLKVDTELFTHDIKRAKTYEDYLNEWNNEVDEPRFKNGVPYEIWIIYADHTQRSILPMVLILMRELVEHAITVIIRKRRNDTKRDDEEEYVAIKEYEYDDLTRTDEDACHAYPEIFHNMDEGWLVTRGNKELKKSLT</sequence>
<reference evidence="2" key="2">
    <citation type="submission" date="2022-01" db="EMBL/GenBank/DDBJ databases">
        <authorList>
            <person name="Yamashiro T."/>
            <person name="Shiraishi A."/>
            <person name="Satake H."/>
            <person name="Nakayama K."/>
        </authorList>
    </citation>
    <scope>NUCLEOTIDE SEQUENCE</scope>
</reference>
<dbReference type="PANTHER" id="PTHR46148">
    <property type="entry name" value="CHROMO DOMAIN-CONTAINING PROTEIN"/>
    <property type="match status" value="1"/>
</dbReference>